<dbReference type="EMBL" id="JADCKQ010000006">
    <property type="protein sequence ID" value="MBI1494007.1"/>
    <property type="molecule type" value="Genomic_DNA"/>
</dbReference>
<reference evidence="2" key="1">
    <citation type="submission" date="2020-10" db="EMBL/GenBank/DDBJ databases">
        <title>Paenihalocynthiibacter styelae gen. nov., sp. nov., isolated from stalked sea squirt Styela clava.</title>
        <authorList>
            <person name="Kim Y.-O."/>
            <person name="Yoon J.-H."/>
        </authorList>
    </citation>
    <scope>NUCLEOTIDE SEQUENCE</scope>
    <source>
        <strain evidence="2">MYP1-1</strain>
    </source>
</reference>
<comment type="caution">
    <text evidence="2">The sequence shown here is derived from an EMBL/GenBank/DDBJ whole genome shotgun (WGS) entry which is preliminary data.</text>
</comment>
<keyword evidence="1" id="KW-0812">Transmembrane</keyword>
<feature type="transmembrane region" description="Helical" evidence="1">
    <location>
        <begin position="105"/>
        <end position="125"/>
    </location>
</feature>
<feature type="transmembrane region" description="Helical" evidence="1">
    <location>
        <begin position="56"/>
        <end position="74"/>
    </location>
</feature>
<organism evidence="2 3">
    <name type="scientific">Halocynthiibacter styelae</name>
    <dbReference type="NCBI Taxonomy" id="2761955"/>
    <lineage>
        <taxon>Bacteria</taxon>
        <taxon>Pseudomonadati</taxon>
        <taxon>Pseudomonadota</taxon>
        <taxon>Alphaproteobacteria</taxon>
        <taxon>Rhodobacterales</taxon>
        <taxon>Paracoccaceae</taxon>
        <taxon>Halocynthiibacter</taxon>
    </lineage>
</organism>
<protein>
    <recommendedName>
        <fullName evidence="4">DUF2157 domain-containing protein</fullName>
    </recommendedName>
</protein>
<evidence type="ECO:0000256" key="1">
    <source>
        <dbReference type="SAM" id="Phobius"/>
    </source>
</evidence>
<proteinExistence type="predicted"/>
<feature type="transmembrane region" description="Helical" evidence="1">
    <location>
        <begin position="302"/>
        <end position="324"/>
    </location>
</feature>
<evidence type="ECO:0008006" key="4">
    <source>
        <dbReference type="Google" id="ProtNLM"/>
    </source>
</evidence>
<dbReference type="RefSeq" id="WP_228848807.1">
    <property type="nucleotide sequence ID" value="NZ_JADCKQ010000006.1"/>
</dbReference>
<name>A0A8J7IES6_9RHOB</name>
<feature type="transmembrane region" description="Helical" evidence="1">
    <location>
        <begin position="131"/>
        <end position="147"/>
    </location>
</feature>
<dbReference type="Proteomes" id="UP000640583">
    <property type="component" value="Unassembled WGS sequence"/>
</dbReference>
<keyword evidence="1" id="KW-0472">Membrane</keyword>
<feature type="transmembrane region" description="Helical" evidence="1">
    <location>
        <begin position="195"/>
        <end position="216"/>
    </location>
</feature>
<keyword evidence="1" id="KW-1133">Transmembrane helix</keyword>
<feature type="transmembrane region" description="Helical" evidence="1">
    <location>
        <begin position="228"/>
        <end position="249"/>
    </location>
</feature>
<sequence length="354" mass="38601">MDQFQTDDIRAAVAADILTEQQAAGLISLAQERQGIRDNMVAEDEPFEFFRGFSEIFVTVGLALLLAGMLAFSGVIGGGAAMPIVGLIFCWVFSVYIIRKRRMTLPGMFLAMGVAMFTAATIFAFTDNPPFLAFSAVGIVIMAIYFYQFRLPFAMFVLGGYAFLGVFGLISDYNAPNDIPILGYDPSFDLQSGSSFAWASLIAGILAFIGGMYFDLRDPNRISRLSATGFWLHLLAAPAIVNTVAFSLLSADGNIAYLYTAIALFLITLLALVIDRRSFLTAGIGYLAAILIWALQNSFNDGAGIVLTLLILGAFITTLGVFWVQIRARLMHILPEFPGKHRLPPYKNATVESE</sequence>
<feature type="transmembrane region" description="Helical" evidence="1">
    <location>
        <begin position="255"/>
        <end position="274"/>
    </location>
</feature>
<accession>A0A8J7IES6</accession>
<keyword evidence="3" id="KW-1185">Reference proteome</keyword>
<dbReference type="AlphaFoldDB" id="A0A8J7IES6"/>
<feature type="transmembrane region" description="Helical" evidence="1">
    <location>
        <begin position="154"/>
        <end position="175"/>
    </location>
</feature>
<feature type="transmembrane region" description="Helical" evidence="1">
    <location>
        <begin position="80"/>
        <end position="98"/>
    </location>
</feature>
<evidence type="ECO:0000313" key="2">
    <source>
        <dbReference type="EMBL" id="MBI1494007.1"/>
    </source>
</evidence>
<feature type="transmembrane region" description="Helical" evidence="1">
    <location>
        <begin position="279"/>
        <end position="296"/>
    </location>
</feature>
<evidence type="ECO:0000313" key="3">
    <source>
        <dbReference type="Proteomes" id="UP000640583"/>
    </source>
</evidence>
<gene>
    <name evidence="2" type="ORF">H1D41_10200</name>
</gene>